<dbReference type="Proteomes" id="UP000295636">
    <property type="component" value="Unassembled WGS sequence"/>
</dbReference>
<sequence length="133" mass="14756">MNISHIAPLPEEYLALRKAAGLNSKDDSTAKTALSNSILSVCIRNDESELIAMGRMIGDDAYVYLIADMIVHPSCQSEGLDETVMMEIMKYLDRSAPKGADVILMSDIQAMALYKKFGFELTYPNSLSMRRTI</sequence>
<dbReference type="SUPFAM" id="SSF55729">
    <property type="entry name" value="Acyl-CoA N-acyltransferases (Nat)"/>
    <property type="match status" value="1"/>
</dbReference>
<dbReference type="PANTHER" id="PTHR43233:SF1">
    <property type="entry name" value="FAMILY N-ACETYLTRANSFERASE, PUTATIVE (AFU_ORTHOLOGUE AFUA_6G03350)-RELATED"/>
    <property type="match status" value="1"/>
</dbReference>
<gene>
    <name evidence="2" type="ORF">E1757_21575</name>
</gene>
<dbReference type="Pfam" id="PF13673">
    <property type="entry name" value="Acetyltransf_10"/>
    <property type="match status" value="1"/>
</dbReference>
<dbReference type="InterPro" id="IPR053144">
    <property type="entry name" value="Acetyltransferase_Butenolide"/>
</dbReference>
<protein>
    <submittedName>
        <fullName evidence="2">N-acetyltransferase</fullName>
    </submittedName>
</protein>
<dbReference type="PROSITE" id="PS51186">
    <property type="entry name" value="GNAT"/>
    <property type="match status" value="1"/>
</dbReference>
<dbReference type="RefSeq" id="WP_133231980.1">
    <property type="nucleotide sequence ID" value="NZ_SMRT01000011.1"/>
</dbReference>
<dbReference type="Gene3D" id="3.40.630.30">
    <property type="match status" value="1"/>
</dbReference>
<dbReference type="InterPro" id="IPR016181">
    <property type="entry name" value="Acyl_CoA_acyltransferase"/>
</dbReference>
<dbReference type="EMBL" id="SMRT01000011">
    <property type="protein sequence ID" value="TDF95128.1"/>
    <property type="molecule type" value="Genomic_DNA"/>
</dbReference>
<evidence type="ECO:0000259" key="1">
    <source>
        <dbReference type="PROSITE" id="PS51186"/>
    </source>
</evidence>
<reference evidence="2 3" key="1">
    <citation type="submission" date="2019-03" db="EMBL/GenBank/DDBJ databases">
        <title>This is whole genome sequence of Paenibacillus sp MS74 strain.</title>
        <authorList>
            <person name="Trinh H.N."/>
        </authorList>
    </citation>
    <scope>NUCLEOTIDE SEQUENCE [LARGE SCALE GENOMIC DNA]</scope>
    <source>
        <strain evidence="2 3">MS74</strain>
    </source>
</reference>
<proteinExistence type="predicted"/>
<evidence type="ECO:0000313" key="3">
    <source>
        <dbReference type="Proteomes" id="UP000295636"/>
    </source>
</evidence>
<keyword evidence="2" id="KW-0808">Transferase</keyword>
<feature type="domain" description="N-acetyltransferase" evidence="1">
    <location>
        <begin position="1"/>
        <end position="133"/>
    </location>
</feature>
<dbReference type="GO" id="GO:0016747">
    <property type="term" value="F:acyltransferase activity, transferring groups other than amino-acyl groups"/>
    <property type="evidence" value="ECO:0007669"/>
    <property type="project" value="InterPro"/>
</dbReference>
<dbReference type="PANTHER" id="PTHR43233">
    <property type="entry name" value="FAMILY N-ACETYLTRANSFERASE, PUTATIVE (AFU_ORTHOLOGUE AFUA_6G03350)-RELATED"/>
    <property type="match status" value="1"/>
</dbReference>
<name>A0A4R5KJW8_9BACL</name>
<keyword evidence="3" id="KW-1185">Reference proteome</keyword>
<dbReference type="InterPro" id="IPR000182">
    <property type="entry name" value="GNAT_dom"/>
</dbReference>
<organism evidence="2 3">
    <name type="scientific">Paenibacillus piri</name>
    <dbReference type="NCBI Taxonomy" id="2547395"/>
    <lineage>
        <taxon>Bacteria</taxon>
        <taxon>Bacillati</taxon>
        <taxon>Bacillota</taxon>
        <taxon>Bacilli</taxon>
        <taxon>Bacillales</taxon>
        <taxon>Paenibacillaceae</taxon>
        <taxon>Paenibacillus</taxon>
    </lineage>
</organism>
<evidence type="ECO:0000313" key="2">
    <source>
        <dbReference type="EMBL" id="TDF95128.1"/>
    </source>
</evidence>
<accession>A0A4R5KJW8</accession>
<comment type="caution">
    <text evidence="2">The sequence shown here is derived from an EMBL/GenBank/DDBJ whole genome shotgun (WGS) entry which is preliminary data.</text>
</comment>
<dbReference type="OrthoDB" id="9775804at2"/>
<dbReference type="AlphaFoldDB" id="A0A4R5KJW8"/>